<dbReference type="GO" id="GO:0005737">
    <property type="term" value="C:cytoplasm"/>
    <property type="evidence" value="ECO:0007669"/>
    <property type="project" value="InterPro"/>
</dbReference>
<dbReference type="GO" id="GO:0036440">
    <property type="term" value="F:citrate synthase activity"/>
    <property type="evidence" value="ECO:0007669"/>
    <property type="project" value="UniProtKB-EC"/>
</dbReference>
<keyword evidence="3 9" id="KW-0816">Tricarboxylic acid cycle</keyword>
<evidence type="ECO:0000256" key="3">
    <source>
        <dbReference type="ARBA" id="ARBA00022532"/>
    </source>
</evidence>
<feature type="active site" evidence="8">
    <location>
        <position position="305"/>
    </location>
</feature>
<dbReference type="InterPro" id="IPR010953">
    <property type="entry name" value="Citrate_synthase_typ-I"/>
</dbReference>
<dbReference type="UniPathway" id="UPA00223">
    <property type="reaction ID" value="UER00717"/>
</dbReference>
<dbReference type="EMBL" id="GU474869">
    <property type="protein sequence ID" value="ADI17586.1"/>
    <property type="molecule type" value="Genomic_DNA"/>
</dbReference>
<comment type="pathway">
    <text evidence="1 9">Carbohydrate metabolism; tricarboxylic acid cycle; isocitrate from oxaloacetate: step 1/2.</text>
</comment>
<comment type="catalytic activity">
    <reaction evidence="5 9">
        <text>oxaloacetate + acetyl-CoA + H2O = citrate + CoA + H(+)</text>
        <dbReference type="Rhea" id="RHEA:16845"/>
        <dbReference type="ChEBI" id="CHEBI:15377"/>
        <dbReference type="ChEBI" id="CHEBI:15378"/>
        <dbReference type="ChEBI" id="CHEBI:16452"/>
        <dbReference type="ChEBI" id="CHEBI:16947"/>
        <dbReference type="ChEBI" id="CHEBI:57287"/>
        <dbReference type="ChEBI" id="CHEBI:57288"/>
        <dbReference type="EC" id="2.3.3.16"/>
    </reaction>
</comment>
<dbReference type="NCBIfam" id="NF004126">
    <property type="entry name" value="PRK05614.1"/>
    <property type="match status" value="1"/>
</dbReference>
<evidence type="ECO:0000256" key="10">
    <source>
        <dbReference type="RuleBase" id="RU003406"/>
    </source>
</evidence>
<reference evidence="11" key="1">
    <citation type="journal article" date="2011" name="Environ. Microbiol.">
        <title>Time-series analyses of Monterey Bay coastal microbial picoplankton using a 'genome proxy' microarray.</title>
        <authorList>
            <person name="Rich V.I."/>
            <person name="Pham V.D."/>
            <person name="Eppley J."/>
            <person name="Shi Y."/>
            <person name="DeLong E.F."/>
        </authorList>
    </citation>
    <scope>NUCLEOTIDE SEQUENCE</scope>
</reference>
<evidence type="ECO:0000256" key="2">
    <source>
        <dbReference type="ARBA" id="ARBA00010566"/>
    </source>
</evidence>
<dbReference type="GO" id="GO:0006099">
    <property type="term" value="P:tricarboxylic acid cycle"/>
    <property type="evidence" value="ECO:0007669"/>
    <property type="project" value="UniProtKB-UniRule"/>
</dbReference>
<evidence type="ECO:0000256" key="5">
    <source>
        <dbReference type="ARBA" id="ARBA00049288"/>
    </source>
</evidence>
<dbReference type="Gene3D" id="1.10.230.10">
    <property type="entry name" value="Cytochrome P450-Terp, domain 2"/>
    <property type="match status" value="1"/>
</dbReference>
<dbReference type="PRINTS" id="PR00143">
    <property type="entry name" value="CITRTSNTHASE"/>
</dbReference>
<protein>
    <recommendedName>
        <fullName evidence="6 7">Citrate synthase</fullName>
    </recommendedName>
</protein>
<dbReference type="InterPro" id="IPR016142">
    <property type="entry name" value="Citrate_synth-like_lrg_a-sub"/>
</dbReference>
<dbReference type="InterPro" id="IPR016143">
    <property type="entry name" value="Citrate_synth-like_sm_a-sub"/>
</dbReference>
<proteinExistence type="inferred from homology"/>
<accession>E0XT45</accession>
<evidence type="ECO:0000256" key="6">
    <source>
        <dbReference type="NCBIfam" id="TIGR01798"/>
    </source>
</evidence>
<evidence type="ECO:0000313" key="11">
    <source>
        <dbReference type="EMBL" id="ADI17586.1"/>
    </source>
</evidence>
<dbReference type="Gene3D" id="2.20.28.60">
    <property type="match status" value="1"/>
</dbReference>
<dbReference type="AlphaFoldDB" id="E0XT45"/>
<name>E0XT45_9DELT</name>
<dbReference type="Gene3D" id="1.10.580.10">
    <property type="entry name" value="Citrate Synthase, domain 1"/>
    <property type="match status" value="1"/>
</dbReference>
<dbReference type="PROSITE" id="PS00480">
    <property type="entry name" value="CITRATE_SYNTHASE"/>
    <property type="match status" value="1"/>
</dbReference>
<feature type="active site" evidence="8">
    <location>
        <position position="362"/>
    </location>
</feature>
<dbReference type="InterPro" id="IPR036969">
    <property type="entry name" value="Citrate_synthase_sf"/>
</dbReference>
<dbReference type="FunFam" id="1.10.230.10:FF:000002">
    <property type="entry name" value="Citrate synthase"/>
    <property type="match status" value="1"/>
</dbReference>
<dbReference type="PANTHER" id="PTHR42871:SF1">
    <property type="entry name" value="CITRATE SYNTHASE"/>
    <property type="match status" value="1"/>
</dbReference>
<dbReference type="InterPro" id="IPR024176">
    <property type="entry name" value="Citrate_synthase_bac-typ"/>
</dbReference>
<evidence type="ECO:0000256" key="4">
    <source>
        <dbReference type="ARBA" id="ARBA00022679"/>
    </source>
</evidence>
<dbReference type="Pfam" id="PF00285">
    <property type="entry name" value="Citrate_synt"/>
    <property type="match status" value="1"/>
</dbReference>
<dbReference type="CDD" id="cd06114">
    <property type="entry name" value="EcCS_like"/>
    <property type="match status" value="1"/>
</dbReference>
<sequence>MAGTAKIEVNEKSIELPLVEGSEGETGIDIGKLRAETNSITLDPGFVNTGSCESGITFLNGEKGILRYRGYPIEVLAEKSNFLEVSYLLIFGELPSSKELEKFEFNVKRHTMLHEDVKHIYQAFPKDAHPMAILSSIVCALSTFYPDFSATDTDAVDLAIWRLMGKLPTIAAWSYKKNIGQPFVFPVNEYSYPKNFLHMLFSLPTTSYEVPPEFVEALNVLFILHADHEQNCSTSTVRLVGSSRANLFASISTGIAALWGPLHGGANQAVLEMLQQIYIDGGDVQKFVKLSKDKDSSFRLMGFGHRVYKNFDPRATILKEYCDKILKMLGTPDPLLEIAKQLEEEALTDEYFIDRNLYPNVDFYSGIIYKALGFPTDMFTVLFSLGRLPGWIAHWLEMHNSASKIGRPRQIYTGQTVREYVSLSKRN</sequence>
<evidence type="ECO:0000256" key="9">
    <source>
        <dbReference type="RuleBase" id="RU003370"/>
    </source>
</evidence>
<dbReference type="NCBIfam" id="TIGR01798">
    <property type="entry name" value="cit_synth_I"/>
    <property type="match status" value="1"/>
</dbReference>
<dbReference type="InterPro" id="IPR019810">
    <property type="entry name" value="Citrate_synthase_AS"/>
</dbReference>
<keyword evidence="4 7" id="KW-0808">Transferase</keyword>
<evidence type="ECO:0000256" key="7">
    <source>
        <dbReference type="PIRNR" id="PIRNR001369"/>
    </source>
</evidence>
<evidence type="ECO:0000256" key="1">
    <source>
        <dbReference type="ARBA" id="ARBA00004751"/>
    </source>
</evidence>
<evidence type="ECO:0000256" key="8">
    <source>
        <dbReference type="PIRSR" id="PIRSR001369-1"/>
    </source>
</evidence>
<dbReference type="PANTHER" id="PTHR42871">
    <property type="entry name" value="CITRATE SYNTHASE"/>
    <property type="match status" value="1"/>
</dbReference>
<organism evidence="11">
    <name type="scientific">uncultured delta proteobacterium HF0130_19C20</name>
    <dbReference type="NCBI Taxonomy" id="710828"/>
    <lineage>
        <taxon>Bacteria</taxon>
        <taxon>Deltaproteobacteria</taxon>
        <taxon>environmental samples</taxon>
    </lineage>
</organism>
<dbReference type="SUPFAM" id="SSF48256">
    <property type="entry name" value="Citrate synthase"/>
    <property type="match status" value="1"/>
</dbReference>
<comment type="similarity">
    <text evidence="2 7 10">Belongs to the citrate synthase family.</text>
</comment>
<dbReference type="InterPro" id="IPR002020">
    <property type="entry name" value="Citrate_synthase"/>
</dbReference>
<dbReference type="PIRSF" id="PIRSF001369">
    <property type="entry name" value="Citrate_synth"/>
    <property type="match status" value="1"/>
</dbReference>